<evidence type="ECO:0000256" key="7">
    <source>
        <dbReference type="ARBA" id="ARBA00023136"/>
    </source>
</evidence>
<evidence type="ECO:0008006" key="11">
    <source>
        <dbReference type="Google" id="ProtNLM"/>
    </source>
</evidence>
<evidence type="ECO:0000313" key="10">
    <source>
        <dbReference type="Proteomes" id="UP001498398"/>
    </source>
</evidence>
<sequence length="259" mass="28835">MPSVSTLIELSRIDRFAGTLILFWPYGGGCVWNDIIDMNLDAQVGRTKHRPLPSGRITITTALVFLSMHLILLFGLSTYLNPIAWKLAFLTVVPLTGIYPFMKRITYLPQVWLGITLNTPVVLASAIFKDNISIASVILALGCWSWTMWYDTIYGSQDKKDDVQAGVKSIVLLLDHYTRTALCLFATFIVSSWVICGILAGSSAPYFMVTVGGGGFLLLQDLLRVDLEDPKSCLRAFERNGFLIGPIVWLGFLIDYIIM</sequence>
<evidence type="ECO:0000256" key="6">
    <source>
        <dbReference type="ARBA" id="ARBA00022989"/>
    </source>
</evidence>
<keyword evidence="6 8" id="KW-1133">Transmembrane helix</keyword>
<keyword evidence="5 8" id="KW-0812">Transmembrane</keyword>
<dbReference type="PANTHER" id="PTHR11048">
    <property type="entry name" value="PRENYLTRANSFERASES"/>
    <property type="match status" value="1"/>
</dbReference>
<evidence type="ECO:0000256" key="1">
    <source>
        <dbReference type="ARBA" id="ARBA00001946"/>
    </source>
</evidence>
<dbReference type="PANTHER" id="PTHR11048:SF28">
    <property type="entry name" value="4-HYDROXYBENZOATE POLYPRENYLTRANSFERASE, MITOCHONDRIAL"/>
    <property type="match status" value="1"/>
</dbReference>
<dbReference type="Proteomes" id="UP001498398">
    <property type="component" value="Unassembled WGS sequence"/>
</dbReference>
<dbReference type="InterPro" id="IPR044878">
    <property type="entry name" value="UbiA_sf"/>
</dbReference>
<dbReference type="PROSITE" id="PS00943">
    <property type="entry name" value="UBIA"/>
    <property type="match status" value="1"/>
</dbReference>
<dbReference type="InterPro" id="IPR030470">
    <property type="entry name" value="UbiA_prenylTrfase_CS"/>
</dbReference>
<feature type="transmembrane region" description="Helical" evidence="8">
    <location>
        <begin position="111"/>
        <end position="128"/>
    </location>
</feature>
<evidence type="ECO:0000256" key="2">
    <source>
        <dbReference type="ARBA" id="ARBA00004141"/>
    </source>
</evidence>
<feature type="transmembrane region" description="Helical" evidence="8">
    <location>
        <begin position="83"/>
        <end position="102"/>
    </location>
</feature>
<feature type="transmembrane region" description="Helical" evidence="8">
    <location>
        <begin position="134"/>
        <end position="150"/>
    </location>
</feature>
<reference evidence="9 10" key="1">
    <citation type="submission" date="2024-01" db="EMBL/GenBank/DDBJ databases">
        <title>A draft genome for the cacao thread blight pathogen Marasmiellus scandens.</title>
        <authorList>
            <person name="Baruah I.K."/>
            <person name="Leung J."/>
            <person name="Bukari Y."/>
            <person name="Amoako-Attah I."/>
            <person name="Meinhardt L.W."/>
            <person name="Bailey B.A."/>
            <person name="Cohen S.P."/>
        </authorList>
    </citation>
    <scope>NUCLEOTIDE SEQUENCE [LARGE SCALE GENOMIC DNA]</scope>
    <source>
        <strain evidence="9 10">GH-19</strain>
    </source>
</reference>
<evidence type="ECO:0000256" key="3">
    <source>
        <dbReference type="ARBA" id="ARBA00005985"/>
    </source>
</evidence>
<name>A0ABR1JE88_9AGAR</name>
<comment type="subcellular location">
    <subcellularLocation>
        <location evidence="2">Membrane</location>
        <topology evidence="2">Multi-pass membrane protein</topology>
    </subcellularLocation>
</comment>
<comment type="cofactor">
    <cofactor evidence="1">
        <name>Mg(2+)</name>
        <dbReference type="ChEBI" id="CHEBI:18420"/>
    </cofactor>
</comment>
<evidence type="ECO:0000256" key="4">
    <source>
        <dbReference type="ARBA" id="ARBA00022679"/>
    </source>
</evidence>
<comment type="similarity">
    <text evidence="3">Belongs to the UbiA prenyltransferase family.</text>
</comment>
<dbReference type="Gene3D" id="1.10.357.140">
    <property type="entry name" value="UbiA prenyltransferase"/>
    <property type="match status" value="1"/>
</dbReference>
<dbReference type="Pfam" id="PF01040">
    <property type="entry name" value="UbiA"/>
    <property type="match status" value="1"/>
</dbReference>
<organism evidence="9 10">
    <name type="scientific">Marasmiellus scandens</name>
    <dbReference type="NCBI Taxonomy" id="2682957"/>
    <lineage>
        <taxon>Eukaryota</taxon>
        <taxon>Fungi</taxon>
        <taxon>Dikarya</taxon>
        <taxon>Basidiomycota</taxon>
        <taxon>Agaricomycotina</taxon>
        <taxon>Agaricomycetes</taxon>
        <taxon>Agaricomycetidae</taxon>
        <taxon>Agaricales</taxon>
        <taxon>Marasmiineae</taxon>
        <taxon>Omphalotaceae</taxon>
        <taxon>Marasmiellus</taxon>
    </lineage>
</organism>
<keyword evidence="4" id="KW-0808">Transferase</keyword>
<dbReference type="InterPro" id="IPR000537">
    <property type="entry name" value="UbiA_prenyltransferase"/>
</dbReference>
<evidence type="ECO:0000313" key="9">
    <source>
        <dbReference type="EMBL" id="KAK7458754.1"/>
    </source>
</evidence>
<feature type="transmembrane region" description="Helical" evidence="8">
    <location>
        <begin position="181"/>
        <end position="200"/>
    </location>
</feature>
<keyword evidence="7 8" id="KW-0472">Membrane</keyword>
<accession>A0ABR1JE88</accession>
<dbReference type="EMBL" id="JBANRG010000017">
    <property type="protein sequence ID" value="KAK7458754.1"/>
    <property type="molecule type" value="Genomic_DNA"/>
</dbReference>
<comment type="caution">
    <text evidence="9">The sequence shown here is derived from an EMBL/GenBank/DDBJ whole genome shotgun (WGS) entry which is preliminary data.</text>
</comment>
<dbReference type="Gene3D" id="1.20.120.1780">
    <property type="entry name" value="UbiA prenyltransferase"/>
    <property type="match status" value="1"/>
</dbReference>
<gene>
    <name evidence="9" type="ORF">VKT23_009756</name>
</gene>
<protein>
    <recommendedName>
        <fullName evidence="11">UbiA prenyltransferase</fullName>
    </recommendedName>
</protein>
<evidence type="ECO:0000256" key="5">
    <source>
        <dbReference type="ARBA" id="ARBA00022692"/>
    </source>
</evidence>
<evidence type="ECO:0000256" key="8">
    <source>
        <dbReference type="SAM" id="Phobius"/>
    </source>
</evidence>
<dbReference type="InterPro" id="IPR039653">
    <property type="entry name" value="Prenyltransferase"/>
</dbReference>
<keyword evidence="10" id="KW-1185">Reference proteome</keyword>
<dbReference type="CDD" id="cd13959">
    <property type="entry name" value="PT_UbiA_COQ2"/>
    <property type="match status" value="1"/>
</dbReference>
<feature type="transmembrane region" description="Helical" evidence="8">
    <location>
        <begin position="237"/>
        <end position="258"/>
    </location>
</feature>
<proteinExistence type="inferred from homology"/>
<feature type="transmembrane region" description="Helical" evidence="8">
    <location>
        <begin position="57"/>
        <end position="77"/>
    </location>
</feature>